<evidence type="ECO:0000313" key="2">
    <source>
        <dbReference type="Proteomes" id="UP000076717"/>
    </source>
</evidence>
<gene>
    <name evidence="1" type="ORF">ACH61_02992</name>
</gene>
<dbReference type="AlphaFoldDB" id="A0A166H458"/>
<dbReference type="Proteomes" id="UP000076717">
    <property type="component" value="Unassembled WGS sequence"/>
</dbReference>
<evidence type="ECO:0000313" key="1">
    <source>
        <dbReference type="EMBL" id="KZX19905.1"/>
    </source>
</evidence>
<proteinExistence type="predicted"/>
<dbReference type="EMBL" id="LIIN01000176">
    <property type="protein sequence ID" value="KZX19905.1"/>
    <property type="molecule type" value="Genomic_DNA"/>
</dbReference>
<protein>
    <submittedName>
        <fullName evidence="1">Uncharacterized protein</fullName>
    </submittedName>
</protein>
<accession>A0A166H458</accession>
<comment type="caution">
    <text evidence="1">The sequence shown here is derived from an EMBL/GenBank/DDBJ whole genome shotgun (WGS) entry which is preliminary data.</text>
</comment>
<organism evidence="1 2">
    <name type="scientific">Rathayibacter tanaceti</name>
    <dbReference type="NCBI Taxonomy" id="1671680"/>
    <lineage>
        <taxon>Bacteria</taxon>
        <taxon>Bacillati</taxon>
        <taxon>Actinomycetota</taxon>
        <taxon>Actinomycetes</taxon>
        <taxon>Micrococcales</taxon>
        <taxon>Microbacteriaceae</taxon>
        <taxon>Rathayibacter</taxon>
    </lineage>
</organism>
<reference evidence="1 2" key="1">
    <citation type="submission" date="2015-08" db="EMBL/GenBank/DDBJ databases">
        <title>Draft Genome Sequence of Rathayibacter sp. Strain VKM Ac-2596 Isolated from Leaf Gall Induced by Plant-Parasitic Nematodes.</title>
        <authorList>
            <person name="Vasilenko O.V."/>
            <person name="Starodumova I.P."/>
            <person name="Tarlachkov S.V."/>
            <person name="Dorofeeva L.V."/>
            <person name="Evtushenko L.I."/>
        </authorList>
    </citation>
    <scope>NUCLEOTIDE SEQUENCE [LARGE SCALE GENOMIC DNA]</scope>
    <source>
        <strain evidence="1 2">VKM Ac-2596</strain>
    </source>
</reference>
<keyword evidence="2" id="KW-1185">Reference proteome</keyword>
<name>A0A166H458_9MICO</name>
<sequence length="34" mass="3616">MDRIHDAGSSVLTGSAIARSLVRYAEALAMTRVP</sequence>